<dbReference type="AlphaFoldDB" id="A0A921Q703"/>
<dbReference type="PANTHER" id="PTHR33564">
    <property type="entry name" value="TRANSMEMBRANE PROTEIN"/>
    <property type="match status" value="1"/>
</dbReference>
<dbReference type="OMA" id="CRDAHEL"/>
<dbReference type="KEGG" id="sbi:8082263"/>
<dbReference type="Gramene" id="EER88620">
    <property type="protein sequence ID" value="EER88620"/>
    <property type="gene ID" value="SORBI_3010G185800"/>
</dbReference>
<feature type="compositionally biased region" description="Basic residues" evidence="1">
    <location>
        <begin position="67"/>
        <end position="86"/>
    </location>
</feature>
<protein>
    <submittedName>
        <fullName evidence="3">Uncharacterized protein</fullName>
    </submittedName>
</protein>
<evidence type="ECO:0000256" key="2">
    <source>
        <dbReference type="SAM" id="Phobius"/>
    </source>
</evidence>
<comment type="caution">
    <text evidence="3">The sequence shown here is derived from an EMBL/GenBank/DDBJ whole genome shotgun (WGS) entry which is preliminary data.</text>
</comment>
<keyword evidence="2" id="KW-0472">Membrane</keyword>
<dbReference type="OrthoDB" id="695890at2759"/>
<accession>A0A921Q703</accession>
<dbReference type="PANTHER" id="PTHR33564:SF11">
    <property type="entry name" value="OS06G0604600 PROTEIN"/>
    <property type="match status" value="1"/>
</dbReference>
<sequence>MAPSSSSPSSLSSSGGSHAGLAIAATAMALSGTLVLYSLCRAKQPHLVPSDAAPSPRLRPCLASSDKRKKKKREMARRGKSQQKRVRFADDVVDTKDNGAANAAAAGAAREEAEAEAEPSCCTAALRTTPMPANREALYRGMLRGRSMLRVTCSY</sequence>
<proteinExistence type="predicted"/>
<evidence type="ECO:0000313" key="3">
    <source>
        <dbReference type="EMBL" id="KAG0515031.1"/>
    </source>
</evidence>
<feature type="region of interest" description="Disordered" evidence="1">
    <location>
        <begin position="46"/>
        <end position="93"/>
    </location>
</feature>
<keyword evidence="2" id="KW-1133">Transmembrane helix</keyword>
<gene>
    <name evidence="3" type="ORF">BDA96_10G243900</name>
</gene>
<reference evidence="3" key="1">
    <citation type="journal article" date="2019" name="BMC Genomics">
        <title>A new reference genome for Sorghum bicolor reveals high levels of sequence similarity between sweet and grain genotypes: implications for the genetics of sugar metabolism.</title>
        <authorList>
            <person name="Cooper E.A."/>
            <person name="Brenton Z.W."/>
            <person name="Flinn B.S."/>
            <person name="Jenkins J."/>
            <person name="Shu S."/>
            <person name="Flowers D."/>
            <person name="Luo F."/>
            <person name="Wang Y."/>
            <person name="Xia P."/>
            <person name="Barry K."/>
            <person name="Daum C."/>
            <person name="Lipzen A."/>
            <person name="Yoshinaga Y."/>
            <person name="Schmutz J."/>
            <person name="Saski C."/>
            <person name="Vermerris W."/>
            <person name="Kresovich S."/>
        </authorList>
    </citation>
    <scope>NUCLEOTIDE SEQUENCE</scope>
</reference>
<feature type="transmembrane region" description="Helical" evidence="2">
    <location>
        <begin position="20"/>
        <end position="40"/>
    </location>
</feature>
<reference evidence="3" key="2">
    <citation type="submission" date="2020-10" db="EMBL/GenBank/DDBJ databases">
        <authorList>
            <person name="Cooper E.A."/>
            <person name="Brenton Z.W."/>
            <person name="Flinn B.S."/>
            <person name="Jenkins J."/>
            <person name="Shu S."/>
            <person name="Flowers D."/>
            <person name="Luo F."/>
            <person name="Wang Y."/>
            <person name="Xia P."/>
            <person name="Barry K."/>
            <person name="Daum C."/>
            <person name="Lipzen A."/>
            <person name="Yoshinaga Y."/>
            <person name="Schmutz J."/>
            <person name="Saski C."/>
            <person name="Vermerris W."/>
            <person name="Kresovich S."/>
        </authorList>
    </citation>
    <scope>NUCLEOTIDE SEQUENCE</scope>
</reference>
<name>A0A921Q703_SORBI</name>
<keyword evidence="2" id="KW-0812">Transmembrane</keyword>
<organism evidence="3 4">
    <name type="scientific">Sorghum bicolor</name>
    <name type="common">Sorghum</name>
    <name type="synonym">Sorghum vulgare</name>
    <dbReference type="NCBI Taxonomy" id="4558"/>
    <lineage>
        <taxon>Eukaryota</taxon>
        <taxon>Viridiplantae</taxon>
        <taxon>Streptophyta</taxon>
        <taxon>Embryophyta</taxon>
        <taxon>Tracheophyta</taxon>
        <taxon>Spermatophyta</taxon>
        <taxon>Magnoliopsida</taxon>
        <taxon>Liliopsida</taxon>
        <taxon>Poales</taxon>
        <taxon>Poaceae</taxon>
        <taxon>PACMAD clade</taxon>
        <taxon>Panicoideae</taxon>
        <taxon>Andropogonodae</taxon>
        <taxon>Andropogoneae</taxon>
        <taxon>Sorghinae</taxon>
        <taxon>Sorghum</taxon>
    </lineage>
</organism>
<evidence type="ECO:0000256" key="1">
    <source>
        <dbReference type="SAM" id="MobiDB-lite"/>
    </source>
</evidence>
<dbReference type="EMBL" id="CM027689">
    <property type="protein sequence ID" value="KAG0515031.1"/>
    <property type="molecule type" value="Genomic_DNA"/>
</dbReference>
<dbReference type="Proteomes" id="UP000807115">
    <property type="component" value="Chromosome 10"/>
</dbReference>
<evidence type="ECO:0000313" key="4">
    <source>
        <dbReference type="Proteomes" id="UP000807115"/>
    </source>
</evidence>